<evidence type="ECO:0000256" key="4">
    <source>
        <dbReference type="ARBA" id="ARBA00022764"/>
    </source>
</evidence>
<dbReference type="GO" id="GO:0030976">
    <property type="term" value="F:thiamine pyrophosphate binding"/>
    <property type="evidence" value="ECO:0007669"/>
    <property type="project" value="TreeGrafter"/>
</dbReference>
<dbReference type="STRING" id="1125725.HMPREF1325_1042"/>
<dbReference type="GO" id="GO:0030975">
    <property type="term" value="F:thiamine binding"/>
    <property type="evidence" value="ECO:0007669"/>
    <property type="project" value="InterPro"/>
</dbReference>
<dbReference type="InterPro" id="IPR005948">
    <property type="entry name" value="ThiB-like"/>
</dbReference>
<comment type="subcellular location">
    <subcellularLocation>
        <location evidence="1">Periplasm</location>
    </subcellularLocation>
</comment>
<evidence type="ECO:0000256" key="2">
    <source>
        <dbReference type="ARBA" id="ARBA00022448"/>
    </source>
</evidence>
<accession>U2MNE6</accession>
<dbReference type="PANTHER" id="PTHR30006:SF3">
    <property type="entry name" value="THIAMINE-BINDING PERIPLASMIC PROTEIN"/>
    <property type="match status" value="1"/>
</dbReference>
<dbReference type="EMBL" id="AUZJ01000039">
    <property type="protein sequence ID" value="ERF60561.1"/>
    <property type="molecule type" value="Genomic_DNA"/>
</dbReference>
<dbReference type="PATRIC" id="fig|1125725.3.peg.1475"/>
<evidence type="ECO:0000256" key="3">
    <source>
        <dbReference type="ARBA" id="ARBA00022729"/>
    </source>
</evidence>
<dbReference type="Proteomes" id="UP000016412">
    <property type="component" value="Unassembled WGS sequence"/>
</dbReference>
<keyword evidence="4" id="KW-0574">Periplasm</keyword>
<dbReference type="SUPFAM" id="SSF53850">
    <property type="entry name" value="Periplasmic binding protein-like II"/>
    <property type="match status" value="1"/>
</dbReference>
<proteinExistence type="predicted"/>
<evidence type="ECO:0000313" key="7">
    <source>
        <dbReference type="Proteomes" id="UP000016412"/>
    </source>
</evidence>
<dbReference type="GO" id="GO:0015888">
    <property type="term" value="P:thiamine transport"/>
    <property type="evidence" value="ECO:0007669"/>
    <property type="project" value="InterPro"/>
</dbReference>
<dbReference type="GO" id="GO:0030288">
    <property type="term" value="C:outer membrane-bounded periplasmic space"/>
    <property type="evidence" value="ECO:0007669"/>
    <property type="project" value="TreeGrafter"/>
</dbReference>
<dbReference type="eggNOG" id="COG4143">
    <property type="taxonomic scope" value="Bacteria"/>
</dbReference>
<evidence type="ECO:0000313" key="6">
    <source>
        <dbReference type="EMBL" id="ERK03175.1"/>
    </source>
</evidence>
<keyword evidence="3" id="KW-0732">Signal</keyword>
<dbReference type="Gene3D" id="3.40.190.10">
    <property type="entry name" value="Periplasmic binding protein-like II"/>
    <property type="match status" value="2"/>
</dbReference>
<comment type="caution">
    <text evidence="5">The sequence shown here is derived from an EMBL/GenBank/DDBJ whole genome shotgun (WGS) entry which is preliminary data.</text>
</comment>
<protein>
    <submittedName>
        <fullName evidence="5">ABC transporter, substrate-binding protein, thiB family</fullName>
    </submittedName>
</protein>
<dbReference type="Pfam" id="PF13343">
    <property type="entry name" value="SBP_bac_6"/>
    <property type="match status" value="1"/>
</dbReference>
<dbReference type="CDD" id="cd13545">
    <property type="entry name" value="PBP2_TbpA"/>
    <property type="match status" value="1"/>
</dbReference>
<name>U2MNE6_TRESO</name>
<sequence>MQSAQKKEVVIYTYDSFMSEWGPGSAIASGFEKATGFSAVYVNCGDAAQVLSKAVLEKNNVQADVLLGVDNNLINKARKENVLVSFKPKGADEVIPSELSDGLGGDWLLTPYDWSKFALIYDTQSNTPAPKSLEDLIKSEYAKKLILMDPRTSTPGLGFAAWTIAVFGSDYESYWQKLKPAVLTMASGWSSGYGLFTKGEAPLVVSYVTSPAYHIYADKTNRYRALVFPEGHVEQIEGAGIVKGAPNEKGAKAFIAYLIGSEAQNAIPLTQWMYPANKTVVLPECYALASPAESKTLTYNAGEVEAAVPRIIESLGK</sequence>
<organism evidence="5 7">
    <name type="scientific">Treponema socranskii subsp. socranskii VPI DR56BR1116 = ATCC 35536</name>
    <dbReference type="NCBI Taxonomy" id="1125725"/>
    <lineage>
        <taxon>Bacteria</taxon>
        <taxon>Pseudomonadati</taxon>
        <taxon>Spirochaetota</taxon>
        <taxon>Spirochaetia</taxon>
        <taxon>Spirochaetales</taxon>
        <taxon>Treponemataceae</taxon>
        <taxon>Treponema</taxon>
    </lineage>
</organism>
<keyword evidence="2" id="KW-0813">Transport</keyword>
<evidence type="ECO:0000313" key="5">
    <source>
        <dbReference type="EMBL" id="ERF60561.1"/>
    </source>
</evidence>
<dbReference type="EMBL" id="AVQI01000042">
    <property type="protein sequence ID" value="ERK03175.1"/>
    <property type="molecule type" value="Genomic_DNA"/>
</dbReference>
<gene>
    <name evidence="6" type="ORF">HMPREF0860_2253</name>
    <name evidence="5" type="ORF">HMPREF1325_1042</name>
</gene>
<reference evidence="7 8" key="1">
    <citation type="submission" date="2013-08" db="EMBL/GenBank/DDBJ databases">
        <authorList>
            <person name="Durkin A.S."/>
            <person name="Haft D.R."/>
            <person name="McCorrison J."/>
            <person name="Torralba M."/>
            <person name="Gillis M."/>
            <person name="Haft D.H."/>
            <person name="Methe B."/>
            <person name="Sutton G."/>
            <person name="Nelson K.E."/>
        </authorList>
    </citation>
    <scope>NUCLEOTIDE SEQUENCE [LARGE SCALE GENOMIC DNA]</scope>
    <source>
        <strain evidence="6 8">ATCC 35536</strain>
        <strain evidence="5 7">VPI DR56BR1116</strain>
    </source>
</reference>
<evidence type="ECO:0000256" key="1">
    <source>
        <dbReference type="ARBA" id="ARBA00004418"/>
    </source>
</evidence>
<dbReference type="Proteomes" id="UP000016646">
    <property type="component" value="Unassembled WGS sequence"/>
</dbReference>
<dbReference type="PANTHER" id="PTHR30006">
    <property type="entry name" value="THIAMINE-BINDING PERIPLASMIC PROTEIN-RELATED"/>
    <property type="match status" value="1"/>
</dbReference>
<dbReference type="AlphaFoldDB" id="U2MNE6"/>
<keyword evidence="8" id="KW-1185">Reference proteome</keyword>
<evidence type="ECO:0000313" key="8">
    <source>
        <dbReference type="Proteomes" id="UP000016646"/>
    </source>
</evidence>
<dbReference type="NCBIfam" id="TIGR01254">
    <property type="entry name" value="sfuA"/>
    <property type="match status" value="1"/>
</dbReference>